<dbReference type="InterPro" id="IPR041577">
    <property type="entry name" value="RT_RNaseH_2"/>
</dbReference>
<evidence type="ECO:0000259" key="1">
    <source>
        <dbReference type="Pfam" id="PF00078"/>
    </source>
</evidence>
<protein>
    <submittedName>
        <fullName evidence="6">Uncharacterized protein</fullName>
    </submittedName>
</protein>
<evidence type="ECO:0000259" key="5">
    <source>
        <dbReference type="Pfam" id="PF17921"/>
    </source>
</evidence>
<dbReference type="SUPFAM" id="SSF53098">
    <property type="entry name" value="Ribonuclease H-like"/>
    <property type="match status" value="2"/>
</dbReference>
<dbReference type="InterPro" id="IPR002156">
    <property type="entry name" value="RNaseH_domain"/>
</dbReference>
<dbReference type="PANTHER" id="PTHR48475:SF2">
    <property type="entry name" value="RIBONUCLEASE H"/>
    <property type="match status" value="1"/>
</dbReference>
<dbReference type="Pfam" id="PF17921">
    <property type="entry name" value="Integrase_H2C2"/>
    <property type="match status" value="1"/>
</dbReference>
<reference evidence="6" key="1">
    <citation type="journal article" date="2007" name="PLoS ONE">
        <title>The first genome sequence of an elite grapevine cultivar (Pinot noir Vitis vinifera L.): coping with a highly heterozygous genome.</title>
        <authorList>
            <person name="Velasco R."/>
            <person name="Zharkikh A."/>
            <person name="Troggio M."/>
            <person name="Cartwright D.A."/>
            <person name="Cestaro A."/>
            <person name="Pruss D."/>
            <person name="Pindo M."/>
            <person name="FitzGerald L.M."/>
            <person name="Vezzulli S."/>
            <person name="Reid J."/>
            <person name="Malacarne G."/>
            <person name="Iliev D."/>
            <person name="Coppola G."/>
            <person name="Wardell B."/>
            <person name="Micheletti D."/>
            <person name="Macalma T."/>
            <person name="Facci M."/>
            <person name="Mitchell J.T."/>
            <person name="Perazzolli M."/>
            <person name="Eldredge G."/>
            <person name="Gatto P."/>
            <person name="Oyzerski R."/>
            <person name="Moretto M."/>
            <person name="Gutin N."/>
            <person name="Stefanini M."/>
            <person name="Chen Y."/>
            <person name="Segala C."/>
            <person name="Davenport C."/>
            <person name="Dematte L."/>
            <person name="Mraz A."/>
            <person name="Battilana J."/>
            <person name="Stormo K."/>
            <person name="Costa F."/>
            <person name="Tao Q."/>
            <person name="Si-Ammour A."/>
            <person name="Harkins T."/>
            <person name="Lackey A."/>
            <person name="Perbost C."/>
            <person name="Taillon B."/>
            <person name="Stella A."/>
            <person name="Solovyev V."/>
            <person name="Fawcett J.A."/>
            <person name="Sterck L."/>
            <person name="Vandepoele K."/>
            <person name="Grando S.M."/>
            <person name="Toppo S."/>
            <person name="Moser C."/>
            <person name="Lanchbury J."/>
            <person name="Bogden R."/>
            <person name="Skolnick M."/>
            <person name="Sgaramella V."/>
            <person name="Bhatnagar S.K."/>
            <person name="Fontana P."/>
            <person name="Gutin A."/>
            <person name="Van de Peer Y."/>
            <person name="Salamini F."/>
            <person name="Viola R."/>
        </authorList>
    </citation>
    <scope>NUCLEOTIDE SEQUENCE</scope>
</reference>
<evidence type="ECO:0000259" key="2">
    <source>
        <dbReference type="Pfam" id="PF00665"/>
    </source>
</evidence>
<name>A5BMH0_VITVI</name>
<dbReference type="CDD" id="cd09279">
    <property type="entry name" value="RNase_HI_like"/>
    <property type="match status" value="1"/>
</dbReference>
<dbReference type="PANTHER" id="PTHR48475">
    <property type="entry name" value="RIBONUCLEASE H"/>
    <property type="match status" value="1"/>
</dbReference>
<dbReference type="InterPro" id="IPR036397">
    <property type="entry name" value="RNaseH_sf"/>
</dbReference>
<feature type="domain" description="Integrase catalytic" evidence="2">
    <location>
        <begin position="624"/>
        <end position="718"/>
    </location>
</feature>
<dbReference type="Gene3D" id="1.10.340.70">
    <property type="match status" value="1"/>
</dbReference>
<dbReference type="SUPFAM" id="SSF56672">
    <property type="entry name" value="DNA/RNA polymerases"/>
    <property type="match status" value="1"/>
</dbReference>
<evidence type="ECO:0000313" key="6">
    <source>
        <dbReference type="EMBL" id="CAN83398.1"/>
    </source>
</evidence>
<dbReference type="Pfam" id="PF13456">
    <property type="entry name" value="RVT_3"/>
    <property type="match status" value="1"/>
</dbReference>
<dbReference type="GO" id="GO:0015074">
    <property type="term" value="P:DNA integration"/>
    <property type="evidence" value="ECO:0007669"/>
    <property type="project" value="InterPro"/>
</dbReference>
<dbReference type="InterPro" id="IPR043502">
    <property type="entry name" value="DNA/RNA_pol_sf"/>
</dbReference>
<dbReference type="GO" id="GO:0004523">
    <property type="term" value="F:RNA-DNA hybrid ribonuclease activity"/>
    <property type="evidence" value="ECO:0007669"/>
    <property type="project" value="InterPro"/>
</dbReference>
<evidence type="ECO:0000259" key="4">
    <source>
        <dbReference type="Pfam" id="PF17919"/>
    </source>
</evidence>
<feature type="domain" description="RNase H type-1" evidence="3">
    <location>
        <begin position="372"/>
        <end position="488"/>
    </location>
</feature>
<dbReference type="CDD" id="cd01647">
    <property type="entry name" value="RT_LTR"/>
    <property type="match status" value="1"/>
</dbReference>
<organism evidence="6">
    <name type="scientific">Vitis vinifera</name>
    <name type="common">Grape</name>
    <dbReference type="NCBI Taxonomy" id="29760"/>
    <lineage>
        <taxon>Eukaryota</taxon>
        <taxon>Viridiplantae</taxon>
        <taxon>Streptophyta</taxon>
        <taxon>Embryophyta</taxon>
        <taxon>Tracheophyta</taxon>
        <taxon>Spermatophyta</taxon>
        <taxon>Magnoliopsida</taxon>
        <taxon>eudicotyledons</taxon>
        <taxon>Gunneridae</taxon>
        <taxon>Pentapetalae</taxon>
        <taxon>rosids</taxon>
        <taxon>Vitales</taxon>
        <taxon>Vitaceae</taxon>
        <taxon>Viteae</taxon>
        <taxon>Vitis</taxon>
    </lineage>
</organism>
<sequence>MTEVEYPDWLTNVVVVPKKEGKLRVCVDYTNLNNACPKDSFPLPRIDQIVDSTTGQGMLSFLDAFSGCHQISMSPADEEKTVFITPHGLYCYKVMPFRLKNAGATYQRLMTKIFKPLIGRTVEVYIDDIVYGMKLNPAKCAFGVSAGKFMGFMVSQRGIEVSPNQVKAVMETPPPRSKKELQRLIGKLVALGRFIARFTNELRPFLAIRKAEVSGWTDSCQSAFEKIKHYLMQPPILSSLLPEEKLYMYLAVSEWVISAALFRCPSPKEQKPIYYVSRALADVETRYSKMELTTLALRSVAQKLCSYFQAHPPDLTGRMLQWAIELSEYGIKFQPKLSMKGQVMADFVLEYSRKPIQHKEPSEKEWWTLWVDGASRASGAGVGLLLQSPTGEHLEQAIRLGFPASNNEVEYEVILSGLDLVLALSVSRLRVYSDSQLLVRHVQKEYEAKDALMARYLTKVRNTLQRFTEWTIEKIRRTENGRADALADIAASLPIKEAILLPIHYLRTGTLPEEPKQAHKTRVQAARFTLIEGHLYKRSFSGPYLRYLNHSEALYVLAELHEGVCGNHYGGRSLAHRAHSQGYYWPTMKKDAVAYVKKCDKCQRHAPITHVPSETLKPISGPWPFVQWGMDIVGPLPAAAAQKKFLLVATDYFSKWVEAEAYASIKDKDVNKFVWKNIICRFEIPQTIIADNGPQFDSIAFLNFCLELNIRNAYSTPRYYQSNGQAEATNKTLITALKKRLEQAKRKWVEELPGVLWAYRTTPERPTGNTLLRPRIRNLDWADEVRETASIRMADYQQRAAAHYNRKARPRSFKSGTLVLRKVFENTAEIGTGKFQANWEGPYIVSKTSESGVYRLQKLDGTSLLRPWNVSNLKQYHQ</sequence>
<dbReference type="AlphaFoldDB" id="A5BMH0"/>
<dbReference type="InterPro" id="IPR000477">
    <property type="entry name" value="RT_dom"/>
</dbReference>
<dbReference type="Pfam" id="PF17919">
    <property type="entry name" value="RT_RNaseH_2"/>
    <property type="match status" value="1"/>
</dbReference>
<accession>A5BMH0</accession>
<dbReference type="Pfam" id="PF00665">
    <property type="entry name" value="rve"/>
    <property type="match status" value="1"/>
</dbReference>
<feature type="domain" description="Reverse transcriptase/retrotransposon-derived protein RNase H-like" evidence="4">
    <location>
        <begin position="216"/>
        <end position="311"/>
    </location>
</feature>
<dbReference type="Pfam" id="PF00078">
    <property type="entry name" value="RVT_1"/>
    <property type="match status" value="1"/>
</dbReference>
<dbReference type="Gene3D" id="3.10.10.10">
    <property type="entry name" value="HIV Type 1 Reverse Transcriptase, subunit A, domain 1"/>
    <property type="match status" value="1"/>
</dbReference>
<dbReference type="InterPro" id="IPR041588">
    <property type="entry name" value="Integrase_H2C2"/>
</dbReference>
<dbReference type="InterPro" id="IPR012337">
    <property type="entry name" value="RNaseH-like_sf"/>
</dbReference>
<proteinExistence type="predicted"/>
<dbReference type="Gene3D" id="3.30.420.10">
    <property type="entry name" value="Ribonuclease H-like superfamily/Ribonuclease H"/>
    <property type="match status" value="2"/>
</dbReference>
<gene>
    <name evidence="6" type="ORF">VITISV_016835</name>
</gene>
<dbReference type="InterPro" id="IPR001584">
    <property type="entry name" value="Integrase_cat-core"/>
</dbReference>
<dbReference type="InterPro" id="IPR043128">
    <property type="entry name" value="Rev_trsase/Diguanyl_cyclase"/>
</dbReference>
<feature type="domain" description="Integrase zinc-binding" evidence="5">
    <location>
        <begin position="550"/>
        <end position="606"/>
    </location>
</feature>
<dbReference type="Gene3D" id="3.30.70.270">
    <property type="match status" value="2"/>
</dbReference>
<evidence type="ECO:0000259" key="3">
    <source>
        <dbReference type="Pfam" id="PF13456"/>
    </source>
</evidence>
<dbReference type="EMBL" id="AM464601">
    <property type="protein sequence ID" value="CAN83398.1"/>
    <property type="molecule type" value="Genomic_DNA"/>
</dbReference>
<feature type="domain" description="Reverse transcriptase" evidence="1">
    <location>
        <begin position="16"/>
        <end position="130"/>
    </location>
</feature>
<dbReference type="GO" id="GO:0003676">
    <property type="term" value="F:nucleic acid binding"/>
    <property type="evidence" value="ECO:0007669"/>
    <property type="project" value="InterPro"/>
</dbReference>